<name>A0A3N4RS54_9ACTN</name>
<dbReference type="Proteomes" id="UP000266906">
    <property type="component" value="Unassembled WGS sequence"/>
</dbReference>
<organism evidence="2 3">
    <name type="scientific">Kitasatospora cineracea</name>
    <dbReference type="NCBI Taxonomy" id="88074"/>
    <lineage>
        <taxon>Bacteria</taxon>
        <taxon>Bacillati</taxon>
        <taxon>Actinomycetota</taxon>
        <taxon>Actinomycetes</taxon>
        <taxon>Kitasatosporales</taxon>
        <taxon>Streptomycetaceae</taxon>
        <taxon>Kitasatospora</taxon>
    </lineage>
</organism>
<feature type="compositionally biased region" description="Low complexity" evidence="1">
    <location>
        <begin position="50"/>
        <end position="85"/>
    </location>
</feature>
<proteinExistence type="predicted"/>
<dbReference type="EMBL" id="RKQG01000001">
    <property type="protein sequence ID" value="RPE35706.1"/>
    <property type="molecule type" value="Genomic_DNA"/>
</dbReference>
<feature type="region of interest" description="Disordered" evidence="1">
    <location>
        <begin position="155"/>
        <end position="180"/>
    </location>
</feature>
<evidence type="ECO:0000313" key="2">
    <source>
        <dbReference type="EMBL" id="RPE35706.1"/>
    </source>
</evidence>
<gene>
    <name evidence="2" type="ORF">EDD38_4060</name>
</gene>
<feature type="compositionally biased region" description="Low complexity" evidence="1">
    <location>
        <begin position="251"/>
        <end position="264"/>
    </location>
</feature>
<protein>
    <submittedName>
        <fullName evidence="2">Uncharacterized protein</fullName>
    </submittedName>
</protein>
<sequence length="264" mass="28661">MECHRIGARPGQGVERSHPDPIRRGTGTPPPDPGRMRRRSWRAPGRRRTPPNGGRRSAPPARARAPRPTAQRTPRAPARLSPASPGHFGSVSGTATIGTSAIMRNDRWSGWRITCPTGTGTSVGDTERVRVVRGDKQNAERGTESCHGVGRLDVLRPGGESRRGHQVGRTTGRSEPDTRLRAARPAGEALGEDMFDLRPSRRQPRAAGAISPELVALYEQRADLPVSVSPSCTTDRCSARRGSRSAPTEPRSTTASTRQTTRRW</sequence>
<feature type="region of interest" description="Disordered" evidence="1">
    <location>
        <begin position="1"/>
        <end position="94"/>
    </location>
</feature>
<evidence type="ECO:0000313" key="3">
    <source>
        <dbReference type="Proteomes" id="UP000266906"/>
    </source>
</evidence>
<reference evidence="2 3" key="1">
    <citation type="submission" date="2018-11" db="EMBL/GenBank/DDBJ databases">
        <title>Sequencing the genomes of 1000 actinobacteria strains.</title>
        <authorList>
            <person name="Klenk H.-P."/>
        </authorList>
    </citation>
    <scope>NUCLEOTIDE SEQUENCE [LARGE SCALE GENOMIC DNA]</scope>
    <source>
        <strain evidence="2 3">DSM 44781</strain>
    </source>
</reference>
<keyword evidence="3" id="KW-1185">Reference proteome</keyword>
<feature type="region of interest" description="Disordered" evidence="1">
    <location>
        <begin position="226"/>
        <end position="264"/>
    </location>
</feature>
<evidence type="ECO:0000256" key="1">
    <source>
        <dbReference type="SAM" id="MobiDB-lite"/>
    </source>
</evidence>
<accession>A0A3N4RS54</accession>
<dbReference type="AlphaFoldDB" id="A0A3N4RS54"/>
<feature type="compositionally biased region" description="Basic residues" evidence="1">
    <location>
        <begin position="36"/>
        <end position="49"/>
    </location>
</feature>
<comment type="caution">
    <text evidence="2">The sequence shown here is derived from an EMBL/GenBank/DDBJ whole genome shotgun (WGS) entry which is preliminary data.</text>
</comment>